<evidence type="ECO:0000313" key="3">
    <source>
        <dbReference type="Proteomes" id="UP000255283"/>
    </source>
</evidence>
<dbReference type="RefSeq" id="WP_048799125.1">
    <property type="nucleotide sequence ID" value="NZ_CALLWX010000021.1"/>
</dbReference>
<dbReference type="InterPro" id="IPR002577">
    <property type="entry name" value="HTH_HxlR"/>
</dbReference>
<protein>
    <recommendedName>
        <fullName evidence="1">HTH hxlR-type domain-containing protein</fullName>
    </recommendedName>
</protein>
<dbReference type="AlphaFoldDB" id="A0AAQ1ZIH6"/>
<dbReference type="Pfam" id="PF01638">
    <property type="entry name" value="HxlR"/>
    <property type="match status" value="1"/>
</dbReference>
<evidence type="ECO:0000313" key="2">
    <source>
        <dbReference type="EMBL" id="SUB80219.1"/>
    </source>
</evidence>
<dbReference type="Proteomes" id="UP000255283">
    <property type="component" value="Unassembled WGS sequence"/>
</dbReference>
<comment type="caution">
    <text evidence="2">The sequence shown here is derived from an EMBL/GenBank/DDBJ whole genome shotgun (WGS) entry which is preliminary data.</text>
</comment>
<feature type="domain" description="HTH hxlR-type" evidence="1">
    <location>
        <begin position="10"/>
        <end position="101"/>
    </location>
</feature>
<dbReference type="PROSITE" id="PS51118">
    <property type="entry name" value="HTH_HXLR"/>
    <property type="match status" value="1"/>
</dbReference>
<dbReference type="InterPro" id="IPR036390">
    <property type="entry name" value="WH_DNA-bd_sf"/>
</dbReference>
<gene>
    <name evidence="2" type="ORF">NCTC13063_01502</name>
</gene>
<dbReference type="SUPFAM" id="SSF46785">
    <property type="entry name" value="Winged helix' DNA-binding domain"/>
    <property type="match status" value="1"/>
</dbReference>
<sequence length="101" mass="11579">MVTASDLSKCPIRNVLSRICRPDTLWVLHLLEAHGEATLHDFGKWMEGVSYEDMENAVRSLAEDRIIGLDTRGKYSLTDTGRSFLPPMRALEKWCEKQIEE</sequence>
<accession>A0AAQ1ZIH6</accession>
<dbReference type="Gene3D" id="1.10.10.10">
    <property type="entry name" value="Winged helix-like DNA-binding domain superfamily/Winged helix DNA-binding domain"/>
    <property type="match status" value="1"/>
</dbReference>
<dbReference type="InterPro" id="IPR036388">
    <property type="entry name" value="WH-like_DNA-bd_sf"/>
</dbReference>
<organism evidence="2 3">
    <name type="scientific">Segatella buccae</name>
    <dbReference type="NCBI Taxonomy" id="28126"/>
    <lineage>
        <taxon>Bacteria</taxon>
        <taxon>Pseudomonadati</taxon>
        <taxon>Bacteroidota</taxon>
        <taxon>Bacteroidia</taxon>
        <taxon>Bacteroidales</taxon>
        <taxon>Prevotellaceae</taxon>
        <taxon>Segatella</taxon>
    </lineage>
</organism>
<dbReference type="EMBL" id="UGTJ01000001">
    <property type="protein sequence ID" value="SUB80219.1"/>
    <property type="molecule type" value="Genomic_DNA"/>
</dbReference>
<reference evidence="2 3" key="1">
    <citation type="submission" date="2018-06" db="EMBL/GenBank/DDBJ databases">
        <authorList>
            <consortium name="Pathogen Informatics"/>
            <person name="Doyle S."/>
        </authorList>
    </citation>
    <scope>NUCLEOTIDE SEQUENCE [LARGE SCALE GENOMIC DNA]</scope>
    <source>
        <strain evidence="2 3">NCTC13063</strain>
    </source>
</reference>
<proteinExistence type="predicted"/>
<name>A0AAQ1ZIH6_9BACT</name>
<evidence type="ECO:0000259" key="1">
    <source>
        <dbReference type="PROSITE" id="PS51118"/>
    </source>
</evidence>